<evidence type="ECO:0000313" key="2">
    <source>
        <dbReference type="EMBL" id="CAF0936778.1"/>
    </source>
</evidence>
<evidence type="ECO:0000313" key="3">
    <source>
        <dbReference type="EMBL" id="CAF1458024.1"/>
    </source>
</evidence>
<evidence type="ECO:0000256" key="1">
    <source>
        <dbReference type="SAM" id="MobiDB-lite"/>
    </source>
</evidence>
<dbReference type="OrthoDB" id="10044109at2759"/>
<name>A0A814C2H0_ADIRI</name>
<feature type="region of interest" description="Disordered" evidence="1">
    <location>
        <begin position="20"/>
        <end position="51"/>
    </location>
</feature>
<evidence type="ECO:0000313" key="4">
    <source>
        <dbReference type="Proteomes" id="UP000663828"/>
    </source>
</evidence>
<dbReference type="EMBL" id="CAJNOR010000516">
    <property type="protein sequence ID" value="CAF0936778.1"/>
    <property type="molecule type" value="Genomic_DNA"/>
</dbReference>
<gene>
    <name evidence="3" type="ORF">EDS130_LOCUS39967</name>
    <name evidence="2" type="ORF">XAT740_LOCUS9889</name>
</gene>
<dbReference type="AlphaFoldDB" id="A0A814C2H0"/>
<comment type="caution">
    <text evidence="2">The sequence shown here is derived from an EMBL/GenBank/DDBJ whole genome shotgun (WGS) entry which is preliminary data.</text>
</comment>
<proteinExistence type="predicted"/>
<protein>
    <submittedName>
        <fullName evidence="2">Uncharacterized protein</fullName>
    </submittedName>
</protein>
<dbReference type="EMBL" id="CAJNOJ010000465">
    <property type="protein sequence ID" value="CAF1458024.1"/>
    <property type="molecule type" value="Genomic_DNA"/>
</dbReference>
<accession>A0A814C2H0</accession>
<dbReference type="Proteomes" id="UP000663852">
    <property type="component" value="Unassembled WGS sequence"/>
</dbReference>
<keyword evidence="4" id="KW-1185">Reference proteome</keyword>
<reference evidence="2" key="1">
    <citation type="submission" date="2021-02" db="EMBL/GenBank/DDBJ databases">
        <authorList>
            <person name="Nowell W R."/>
        </authorList>
    </citation>
    <scope>NUCLEOTIDE SEQUENCE</scope>
</reference>
<organism evidence="2 4">
    <name type="scientific">Adineta ricciae</name>
    <name type="common">Rotifer</name>
    <dbReference type="NCBI Taxonomy" id="249248"/>
    <lineage>
        <taxon>Eukaryota</taxon>
        <taxon>Metazoa</taxon>
        <taxon>Spiralia</taxon>
        <taxon>Gnathifera</taxon>
        <taxon>Rotifera</taxon>
        <taxon>Eurotatoria</taxon>
        <taxon>Bdelloidea</taxon>
        <taxon>Adinetida</taxon>
        <taxon>Adinetidae</taxon>
        <taxon>Adineta</taxon>
    </lineage>
</organism>
<dbReference type="Proteomes" id="UP000663828">
    <property type="component" value="Unassembled WGS sequence"/>
</dbReference>
<feature type="compositionally biased region" description="Basic and acidic residues" evidence="1">
    <location>
        <begin position="20"/>
        <end position="31"/>
    </location>
</feature>
<feature type="compositionally biased region" description="Acidic residues" evidence="1">
    <location>
        <begin position="35"/>
        <end position="49"/>
    </location>
</feature>
<sequence>MGEGVGEAVVNMKLDELSEEEKANLHMDSRIITESNDDDETTDSESMDEDTPHAFDELEHKKEKTMEHLSDIFQLLNIDPIHDRSTVLRIRVKVDEVYIKLSQLCDILDEKSQVSYDPNPHGLRIYESNELLDGLKKLYADSNDGEQVRLTIVAPKEWSRQKIEKWRVFYRQYFRNS</sequence>